<accession>A0A8S4Q3I6</accession>
<dbReference type="AlphaFoldDB" id="A0A8S4Q3I6"/>
<protein>
    <submittedName>
        <fullName evidence="2">Uncharacterized protein</fullName>
    </submittedName>
</protein>
<evidence type="ECO:0000313" key="2">
    <source>
        <dbReference type="EMBL" id="CAH1801054.1"/>
    </source>
</evidence>
<proteinExistence type="predicted"/>
<keyword evidence="1" id="KW-0732">Signal</keyword>
<keyword evidence="3" id="KW-1185">Reference proteome</keyword>
<sequence length="114" mass="13140">MKVAIAVCLVAVLYLAEASRINELEKLKDDSELAEMRMLLKRYMELHQKRNGGSSPSCPEMTLETEYLANPNDEKSYYECVPSYTMKEETCNQSWGEKKFNPMNGMCEDVPSWK</sequence>
<dbReference type="Proteomes" id="UP000749559">
    <property type="component" value="Unassembled WGS sequence"/>
</dbReference>
<organism evidence="2 3">
    <name type="scientific">Owenia fusiformis</name>
    <name type="common">Polychaete worm</name>
    <dbReference type="NCBI Taxonomy" id="6347"/>
    <lineage>
        <taxon>Eukaryota</taxon>
        <taxon>Metazoa</taxon>
        <taxon>Spiralia</taxon>
        <taxon>Lophotrochozoa</taxon>
        <taxon>Annelida</taxon>
        <taxon>Polychaeta</taxon>
        <taxon>Sedentaria</taxon>
        <taxon>Canalipalpata</taxon>
        <taxon>Sabellida</taxon>
        <taxon>Oweniida</taxon>
        <taxon>Oweniidae</taxon>
        <taxon>Owenia</taxon>
    </lineage>
</organism>
<comment type="caution">
    <text evidence="2">The sequence shown here is derived from an EMBL/GenBank/DDBJ whole genome shotgun (WGS) entry which is preliminary data.</text>
</comment>
<evidence type="ECO:0000256" key="1">
    <source>
        <dbReference type="SAM" id="SignalP"/>
    </source>
</evidence>
<gene>
    <name evidence="2" type="ORF">OFUS_LOCUS24877</name>
</gene>
<dbReference type="EMBL" id="CAIIXF020000012">
    <property type="protein sequence ID" value="CAH1801054.1"/>
    <property type="molecule type" value="Genomic_DNA"/>
</dbReference>
<evidence type="ECO:0000313" key="3">
    <source>
        <dbReference type="Proteomes" id="UP000749559"/>
    </source>
</evidence>
<feature type="chain" id="PRO_5035770222" evidence="1">
    <location>
        <begin position="19"/>
        <end position="114"/>
    </location>
</feature>
<feature type="signal peptide" evidence="1">
    <location>
        <begin position="1"/>
        <end position="18"/>
    </location>
</feature>
<reference evidence="2" key="1">
    <citation type="submission" date="2022-03" db="EMBL/GenBank/DDBJ databases">
        <authorList>
            <person name="Martin C."/>
        </authorList>
    </citation>
    <scope>NUCLEOTIDE SEQUENCE</scope>
</reference>
<name>A0A8S4Q3I6_OWEFU</name>